<feature type="region of interest" description="Disordered" evidence="1">
    <location>
        <begin position="1"/>
        <end position="71"/>
    </location>
</feature>
<sequence length="71" mass="7827">MIPANKTNIEESVEVPMGTQESNEPEIQGDVPDQTSEAEQPTSRNDDDEIIGDQAERPPTTKDDDKESIDV</sequence>
<accession>A0A0J7K373</accession>
<evidence type="ECO:0000313" key="3">
    <source>
        <dbReference type="Proteomes" id="UP000036403"/>
    </source>
</evidence>
<name>A0A0J7K373_LASNI</name>
<reference evidence="2 3" key="1">
    <citation type="submission" date="2015-04" db="EMBL/GenBank/DDBJ databases">
        <title>Lasius niger genome sequencing.</title>
        <authorList>
            <person name="Konorov E.A."/>
            <person name="Nikitin M.A."/>
            <person name="Kirill M.V."/>
            <person name="Chang P."/>
        </authorList>
    </citation>
    <scope>NUCLEOTIDE SEQUENCE [LARGE SCALE GENOMIC DNA]</scope>
    <source>
        <tissue evidence="2">Whole</tissue>
    </source>
</reference>
<gene>
    <name evidence="2" type="ORF">RF55_16964</name>
</gene>
<proteinExistence type="predicted"/>
<dbReference type="EMBL" id="LBMM01015252">
    <property type="protein sequence ID" value="KMQ84878.1"/>
    <property type="molecule type" value="Genomic_DNA"/>
</dbReference>
<organism evidence="2 3">
    <name type="scientific">Lasius niger</name>
    <name type="common">Black garden ant</name>
    <dbReference type="NCBI Taxonomy" id="67767"/>
    <lineage>
        <taxon>Eukaryota</taxon>
        <taxon>Metazoa</taxon>
        <taxon>Ecdysozoa</taxon>
        <taxon>Arthropoda</taxon>
        <taxon>Hexapoda</taxon>
        <taxon>Insecta</taxon>
        <taxon>Pterygota</taxon>
        <taxon>Neoptera</taxon>
        <taxon>Endopterygota</taxon>
        <taxon>Hymenoptera</taxon>
        <taxon>Apocrita</taxon>
        <taxon>Aculeata</taxon>
        <taxon>Formicoidea</taxon>
        <taxon>Formicidae</taxon>
        <taxon>Formicinae</taxon>
        <taxon>Lasius</taxon>
        <taxon>Lasius</taxon>
    </lineage>
</organism>
<evidence type="ECO:0000313" key="2">
    <source>
        <dbReference type="EMBL" id="KMQ84878.1"/>
    </source>
</evidence>
<dbReference type="PaxDb" id="67767-A0A0J7K373"/>
<dbReference type="AlphaFoldDB" id="A0A0J7K373"/>
<comment type="caution">
    <text evidence="2">The sequence shown here is derived from an EMBL/GenBank/DDBJ whole genome shotgun (WGS) entry which is preliminary data.</text>
</comment>
<dbReference type="Proteomes" id="UP000036403">
    <property type="component" value="Unassembled WGS sequence"/>
</dbReference>
<protein>
    <submittedName>
        <fullName evidence="2">Microtubule-associated protein 6</fullName>
    </submittedName>
</protein>
<evidence type="ECO:0000256" key="1">
    <source>
        <dbReference type="SAM" id="MobiDB-lite"/>
    </source>
</evidence>
<keyword evidence="3" id="KW-1185">Reference proteome</keyword>
<feature type="compositionally biased region" description="Polar residues" evidence="1">
    <location>
        <begin position="33"/>
        <end position="43"/>
    </location>
</feature>
<feature type="compositionally biased region" description="Basic and acidic residues" evidence="1">
    <location>
        <begin position="54"/>
        <end position="71"/>
    </location>
</feature>